<keyword evidence="3" id="KW-1185">Reference proteome</keyword>
<dbReference type="Proteomes" id="UP000727407">
    <property type="component" value="Unassembled WGS sequence"/>
</dbReference>
<protein>
    <submittedName>
        <fullName evidence="2">Uncharacterized protein</fullName>
    </submittedName>
</protein>
<dbReference type="EMBL" id="QNUK01000067">
    <property type="protein sequence ID" value="KAF5903886.1"/>
    <property type="molecule type" value="Genomic_DNA"/>
</dbReference>
<feature type="non-terminal residue" evidence="2">
    <location>
        <position position="53"/>
    </location>
</feature>
<evidence type="ECO:0000313" key="3">
    <source>
        <dbReference type="Proteomes" id="UP000727407"/>
    </source>
</evidence>
<gene>
    <name evidence="2" type="ORF">DAT39_006404</name>
</gene>
<feature type="region of interest" description="Disordered" evidence="1">
    <location>
        <begin position="29"/>
        <end position="53"/>
    </location>
</feature>
<dbReference type="AlphaFoldDB" id="A0A8J4X6W7"/>
<comment type="caution">
    <text evidence="2">The sequence shown here is derived from an EMBL/GenBank/DDBJ whole genome shotgun (WGS) entry which is preliminary data.</text>
</comment>
<evidence type="ECO:0000256" key="1">
    <source>
        <dbReference type="SAM" id="MobiDB-lite"/>
    </source>
</evidence>
<name>A0A8J4X6W7_CLAMG</name>
<accession>A0A8J4X6W7</accession>
<evidence type="ECO:0000313" key="2">
    <source>
        <dbReference type="EMBL" id="KAF5903886.1"/>
    </source>
</evidence>
<reference evidence="2" key="1">
    <citation type="submission" date="2020-07" db="EMBL/GenBank/DDBJ databases">
        <title>Clarias magur genome sequencing, assembly and annotation.</title>
        <authorList>
            <person name="Kushwaha B."/>
            <person name="Kumar R."/>
            <person name="Das P."/>
            <person name="Joshi C.G."/>
            <person name="Kumar D."/>
            <person name="Nagpure N.S."/>
            <person name="Pandey M."/>
            <person name="Agarwal S."/>
            <person name="Srivastava S."/>
            <person name="Singh M."/>
            <person name="Sahoo L."/>
            <person name="Jayasankar P."/>
            <person name="Meher P.K."/>
            <person name="Koringa P.G."/>
            <person name="Iquebal M.A."/>
            <person name="Das S.P."/>
            <person name="Bit A."/>
            <person name="Patnaik S."/>
            <person name="Patel N."/>
            <person name="Shah T.M."/>
            <person name="Hinsu A."/>
            <person name="Jena J.K."/>
        </authorList>
    </citation>
    <scope>NUCLEOTIDE SEQUENCE</scope>
    <source>
        <strain evidence="2">CIFAMagur01</strain>
        <tissue evidence="2">Testis</tissue>
    </source>
</reference>
<sequence length="53" mass="5591">MAPCINSLCTILPAGSPLYPADTEVTATLPGCMPPPESECTTEPDEERMLLLA</sequence>
<proteinExistence type="predicted"/>
<organism evidence="2 3">
    <name type="scientific">Clarias magur</name>
    <name type="common">Asian catfish</name>
    <name type="synonym">Macropteronotus magur</name>
    <dbReference type="NCBI Taxonomy" id="1594786"/>
    <lineage>
        <taxon>Eukaryota</taxon>
        <taxon>Metazoa</taxon>
        <taxon>Chordata</taxon>
        <taxon>Craniata</taxon>
        <taxon>Vertebrata</taxon>
        <taxon>Euteleostomi</taxon>
        <taxon>Actinopterygii</taxon>
        <taxon>Neopterygii</taxon>
        <taxon>Teleostei</taxon>
        <taxon>Ostariophysi</taxon>
        <taxon>Siluriformes</taxon>
        <taxon>Clariidae</taxon>
        <taxon>Clarias</taxon>
    </lineage>
</organism>
<dbReference type="OrthoDB" id="10605708at2759"/>